<evidence type="ECO:0000256" key="2">
    <source>
        <dbReference type="ARBA" id="ARBA00029447"/>
    </source>
</evidence>
<dbReference type="EMBL" id="JAZHFS010000014">
    <property type="protein sequence ID" value="MEF2113578.1"/>
    <property type="molecule type" value="Genomic_DNA"/>
</dbReference>
<proteinExistence type="inferred from homology"/>
<name>A0ABU7UQ79_9CLOT</name>
<comment type="caution">
    <text evidence="7">The sequence shown here is derived from an EMBL/GenBank/DDBJ whole genome shotgun (WGS) entry which is preliminary data.</text>
</comment>
<protein>
    <submittedName>
        <fullName evidence="7">Methyl-accepting chemotaxis protein</fullName>
    </submittedName>
</protein>
<keyword evidence="1 3" id="KW-0807">Transducer</keyword>
<keyword evidence="4" id="KW-1133">Transmembrane helix</keyword>
<organism evidence="7 8">
    <name type="scientific">Clostridium frigoriphilum</name>
    <dbReference type="NCBI Taxonomy" id="443253"/>
    <lineage>
        <taxon>Bacteria</taxon>
        <taxon>Bacillati</taxon>
        <taxon>Bacillota</taxon>
        <taxon>Clostridia</taxon>
        <taxon>Eubacteriales</taxon>
        <taxon>Clostridiaceae</taxon>
        <taxon>Clostridium</taxon>
    </lineage>
</organism>
<dbReference type="SMART" id="SM00304">
    <property type="entry name" value="HAMP"/>
    <property type="match status" value="1"/>
</dbReference>
<evidence type="ECO:0000259" key="5">
    <source>
        <dbReference type="PROSITE" id="PS50111"/>
    </source>
</evidence>
<feature type="transmembrane region" description="Helical" evidence="4">
    <location>
        <begin position="316"/>
        <end position="335"/>
    </location>
</feature>
<reference evidence="7 8" key="1">
    <citation type="submission" date="2023-11" db="EMBL/GenBank/DDBJ databases">
        <title>Draft genome sequence of a psychrophilic Clostridium strain from permafrost water brine.</title>
        <authorList>
            <person name="Shcherbakova V.A."/>
            <person name="Trubitsyn V.E."/>
            <person name="Zakharyuk A.G."/>
        </authorList>
    </citation>
    <scope>NUCLEOTIDE SEQUENCE [LARGE SCALE GENOMIC DNA]</scope>
    <source>
        <strain evidence="7 8">14F</strain>
    </source>
</reference>
<keyword evidence="8" id="KW-1185">Reference proteome</keyword>
<feature type="transmembrane region" description="Helical" evidence="4">
    <location>
        <begin position="341"/>
        <end position="361"/>
    </location>
</feature>
<dbReference type="CDD" id="cd06225">
    <property type="entry name" value="HAMP"/>
    <property type="match status" value="1"/>
</dbReference>
<dbReference type="RefSeq" id="WP_216253571.1">
    <property type="nucleotide sequence ID" value="NZ_JAZHFS010000014.1"/>
</dbReference>
<evidence type="ECO:0000259" key="6">
    <source>
        <dbReference type="PROSITE" id="PS50885"/>
    </source>
</evidence>
<evidence type="ECO:0000256" key="3">
    <source>
        <dbReference type="PROSITE-ProRule" id="PRU00284"/>
    </source>
</evidence>
<dbReference type="PANTHER" id="PTHR32089:SF112">
    <property type="entry name" value="LYSOZYME-LIKE PROTEIN-RELATED"/>
    <property type="match status" value="1"/>
</dbReference>
<dbReference type="Pfam" id="PF00015">
    <property type="entry name" value="MCPsignal"/>
    <property type="match status" value="1"/>
</dbReference>
<comment type="similarity">
    <text evidence="2">Belongs to the methyl-accepting chemotaxis (MCP) protein family.</text>
</comment>
<evidence type="ECO:0000313" key="8">
    <source>
        <dbReference type="Proteomes" id="UP001498469"/>
    </source>
</evidence>
<keyword evidence="4" id="KW-0812">Transmembrane</keyword>
<evidence type="ECO:0000313" key="7">
    <source>
        <dbReference type="EMBL" id="MEF2113578.1"/>
    </source>
</evidence>
<evidence type="ECO:0000256" key="4">
    <source>
        <dbReference type="SAM" id="Phobius"/>
    </source>
</evidence>
<feature type="domain" description="Methyl-accepting transducer" evidence="5">
    <location>
        <begin position="436"/>
        <end position="676"/>
    </location>
</feature>
<dbReference type="Proteomes" id="UP001498469">
    <property type="component" value="Unassembled WGS sequence"/>
</dbReference>
<evidence type="ECO:0000256" key="1">
    <source>
        <dbReference type="ARBA" id="ARBA00023224"/>
    </source>
</evidence>
<dbReference type="InterPro" id="IPR004089">
    <property type="entry name" value="MCPsignal_dom"/>
</dbReference>
<dbReference type="InterPro" id="IPR003660">
    <property type="entry name" value="HAMP_dom"/>
</dbReference>
<dbReference type="Pfam" id="PF00672">
    <property type="entry name" value="HAMP"/>
    <property type="match status" value="1"/>
</dbReference>
<keyword evidence="4" id="KW-0472">Membrane</keyword>
<accession>A0ABU7UQ79</accession>
<gene>
    <name evidence="7" type="ORF">SJI18_14830</name>
</gene>
<sequence>MIFSNFHNKRLRINSEKIFEGIAKGRKKALETWFKDTWIALELTRDSLLAYFDENEIDFKELTKLLEKKRLRFQDFSELFILNKDGVNIISTSTLNLKKEMKSLPNFIEGMENKPLMYGPYIDIDTQQIGNFNSEFSDEVTLMFSLPFENKHNGRKGVLCGRIPNDVMSDVIQDEDTHIYKESGDNYIFMLKSNRKVPMGTAISRSRFEDDTFTLGENLKQGIKTKKWGSIKIEKHTEFEIIFNDPESSELHLGVKNTVENGENLNTWPGYPDYRHILVGGKGIIIEPPNCGETWGMMCEGDISEIYNFKSLNFKLPLLSGLVSAVFIFGNYLLSLSNNSYALPRLVLVWILISLFLSYTIKKLVVKPLNSTISILKEIAEGEGDLTLRVGKLSNDEIGDLATWFNKFVNNQMTIIKRMGRASKDSSGSAYSLLALSENVQKNTSTIEKSISHFLSSSKKQNEIFKGTNDNFNHISDSINDMNELITNVSVKIQDTNDYANSSTQVSKDVIISMKDLEAGMKDTLKSISVLQKYSEEITEVTSVISGISNQTHMLALNASIESARAGEAGKGFNVVAQEVSKLASGSAEAVVSIGRLISSLQKETEITINNVRSIGTKIEEESGNVSESMKAFNKIQSEITLVTIDVQSITKLIKLQADEISVIKENIGEFAAKIDKDTSKNSDRSEIVSELISSTLKQTKQVEQASKILSHSAGNLNEIVNAFNIK</sequence>
<dbReference type="SMART" id="SM00283">
    <property type="entry name" value="MA"/>
    <property type="match status" value="1"/>
</dbReference>
<dbReference type="PROSITE" id="PS50111">
    <property type="entry name" value="CHEMOTAXIS_TRANSDUC_2"/>
    <property type="match status" value="1"/>
</dbReference>
<dbReference type="PANTHER" id="PTHR32089">
    <property type="entry name" value="METHYL-ACCEPTING CHEMOTAXIS PROTEIN MCPB"/>
    <property type="match status" value="1"/>
</dbReference>
<dbReference type="CDD" id="cd11386">
    <property type="entry name" value="MCP_signal"/>
    <property type="match status" value="1"/>
</dbReference>
<dbReference type="PROSITE" id="PS50885">
    <property type="entry name" value="HAMP"/>
    <property type="match status" value="1"/>
</dbReference>
<feature type="domain" description="HAMP" evidence="6">
    <location>
        <begin position="363"/>
        <end position="417"/>
    </location>
</feature>